<dbReference type="InterPro" id="IPR012423">
    <property type="entry name" value="Eaf7/MRGBP"/>
</dbReference>
<organism evidence="7">
    <name type="scientific">Capitella teleta</name>
    <name type="common">Polychaete worm</name>
    <dbReference type="NCBI Taxonomy" id="283909"/>
    <lineage>
        <taxon>Eukaryota</taxon>
        <taxon>Metazoa</taxon>
        <taxon>Spiralia</taxon>
        <taxon>Lophotrochozoa</taxon>
        <taxon>Annelida</taxon>
        <taxon>Polychaeta</taxon>
        <taxon>Sedentaria</taxon>
        <taxon>Scolecida</taxon>
        <taxon>Capitellidae</taxon>
        <taxon>Capitella</taxon>
    </lineage>
</organism>
<reference evidence="8" key="3">
    <citation type="submission" date="2015-06" db="UniProtKB">
        <authorList>
            <consortium name="EnsemblMetazoa"/>
        </authorList>
    </citation>
    <scope>IDENTIFICATION</scope>
</reference>
<evidence type="ECO:0000256" key="2">
    <source>
        <dbReference type="ARBA" id="ARBA00007117"/>
    </source>
</evidence>
<sequence>GVNRHFQMICIHDRMNTATQKKISSKQIWAHLANMYDLSALHESEIVPFPNKELEFQLP</sequence>
<dbReference type="GO" id="GO:0006325">
    <property type="term" value="P:chromatin organization"/>
    <property type="evidence" value="ECO:0007669"/>
    <property type="project" value="UniProtKB-KW"/>
</dbReference>
<dbReference type="GO" id="GO:0035267">
    <property type="term" value="C:NuA4 histone acetyltransferase complex"/>
    <property type="evidence" value="ECO:0007669"/>
    <property type="project" value="TreeGrafter"/>
</dbReference>
<evidence type="ECO:0000256" key="4">
    <source>
        <dbReference type="ARBA" id="ARBA00023015"/>
    </source>
</evidence>
<evidence type="ECO:0000256" key="3">
    <source>
        <dbReference type="ARBA" id="ARBA00022853"/>
    </source>
</evidence>
<dbReference type="EMBL" id="KB301649">
    <property type="protein sequence ID" value="ELU05309.1"/>
    <property type="molecule type" value="Genomic_DNA"/>
</dbReference>
<dbReference type="EMBL" id="AMQN01007889">
    <property type="status" value="NOT_ANNOTATED_CDS"/>
    <property type="molecule type" value="Genomic_DNA"/>
</dbReference>
<dbReference type="STRING" id="283909.R7UFJ4"/>
<proteinExistence type="inferred from homology"/>
<feature type="non-terminal residue" evidence="7">
    <location>
        <position position="1"/>
    </location>
</feature>
<keyword evidence="5" id="KW-0804">Transcription</keyword>
<dbReference type="EnsemblMetazoa" id="CapteT70746">
    <property type="protein sequence ID" value="CapteP70746"/>
    <property type="gene ID" value="CapteG70746"/>
</dbReference>
<dbReference type="HOGENOM" id="CLU_2967690_0_0_1"/>
<dbReference type="GO" id="GO:0005634">
    <property type="term" value="C:nucleus"/>
    <property type="evidence" value="ECO:0007669"/>
    <property type="project" value="UniProtKB-SubCell"/>
</dbReference>
<evidence type="ECO:0000313" key="8">
    <source>
        <dbReference type="EnsemblMetazoa" id="CapteP70746"/>
    </source>
</evidence>
<name>R7UFJ4_CAPTE</name>
<dbReference type="Proteomes" id="UP000014760">
    <property type="component" value="Unassembled WGS sequence"/>
</dbReference>
<dbReference type="Pfam" id="PF07904">
    <property type="entry name" value="Eaf7"/>
    <property type="match status" value="1"/>
</dbReference>
<comment type="similarity">
    <text evidence="2">Belongs to the EAF7 family.</text>
</comment>
<dbReference type="OrthoDB" id="5595141at2759"/>
<evidence type="ECO:0000313" key="7">
    <source>
        <dbReference type="EMBL" id="ELU05309.1"/>
    </source>
</evidence>
<dbReference type="GO" id="GO:0006357">
    <property type="term" value="P:regulation of transcription by RNA polymerase II"/>
    <property type="evidence" value="ECO:0007669"/>
    <property type="project" value="TreeGrafter"/>
</dbReference>
<gene>
    <name evidence="7" type="ORF">CAPTEDRAFT_70746</name>
</gene>
<protein>
    <submittedName>
        <fullName evidence="7 8">Uncharacterized protein</fullName>
    </submittedName>
</protein>
<comment type="subcellular location">
    <subcellularLocation>
        <location evidence="1">Nucleus</location>
    </subcellularLocation>
</comment>
<evidence type="ECO:0000313" key="9">
    <source>
        <dbReference type="Proteomes" id="UP000014760"/>
    </source>
</evidence>
<evidence type="ECO:0000256" key="1">
    <source>
        <dbReference type="ARBA" id="ARBA00004123"/>
    </source>
</evidence>
<dbReference type="PANTHER" id="PTHR13581">
    <property type="entry name" value="MRG-BINDING PROTEIN"/>
    <property type="match status" value="1"/>
</dbReference>
<keyword evidence="9" id="KW-1185">Reference proteome</keyword>
<dbReference type="AlphaFoldDB" id="R7UFJ4"/>
<feature type="non-terminal residue" evidence="7">
    <location>
        <position position="59"/>
    </location>
</feature>
<keyword evidence="4" id="KW-0805">Transcription regulation</keyword>
<evidence type="ECO:0000256" key="6">
    <source>
        <dbReference type="ARBA" id="ARBA00023242"/>
    </source>
</evidence>
<reference evidence="7 9" key="2">
    <citation type="journal article" date="2013" name="Nature">
        <title>Insights into bilaterian evolution from three spiralian genomes.</title>
        <authorList>
            <person name="Simakov O."/>
            <person name="Marletaz F."/>
            <person name="Cho S.J."/>
            <person name="Edsinger-Gonzales E."/>
            <person name="Havlak P."/>
            <person name="Hellsten U."/>
            <person name="Kuo D.H."/>
            <person name="Larsson T."/>
            <person name="Lv J."/>
            <person name="Arendt D."/>
            <person name="Savage R."/>
            <person name="Osoegawa K."/>
            <person name="de Jong P."/>
            <person name="Grimwood J."/>
            <person name="Chapman J.A."/>
            <person name="Shapiro H."/>
            <person name="Aerts A."/>
            <person name="Otillar R.P."/>
            <person name="Terry A.Y."/>
            <person name="Boore J.L."/>
            <person name="Grigoriev I.V."/>
            <person name="Lindberg D.R."/>
            <person name="Seaver E.C."/>
            <person name="Weisblat D.A."/>
            <person name="Putnam N.H."/>
            <person name="Rokhsar D.S."/>
        </authorList>
    </citation>
    <scope>NUCLEOTIDE SEQUENCE</scope>
    <source>
        <strain evidence="7 9">I ESC-2004</strain>
    </source>
</reference>
<keyword evidence="3" id="KW-0156">Chromatin regulator</keyword>
<reference evidence="9" key="1">
    <citation type="submission" date="2012-12" db="EMBL/GenBank/DDBJ databases">
        <authorList>
            <person name="Hellsten U."/>
            <person name="Grimwood J."/>
            <person name="Chapman J.A."/>
            <person name="Shapiro H."/>
            <person name="Aerts A."/>
            <person name="Otillar R.P."/>
            <person name="Terry A.Y."/>
            <person name="Boore J.L."/>
            <person name="Simakov O."/>
            <person name="Marletaz F."/>
            <person name="Cho S.-J."/>
            <person name="Edsinger-Gonzales E."/>
            <person name="Havlak P."/>
            <person name="Kuo D.-H."/>
            <person name="Larsson T."/>
            <person name="Lv J."/>
            <person name="Arendt D."/>
            <person name="Savage R."/>
            <person name="Osoegawa K."/>
            <person name="de Jong P."/>
            <person name="Lindberg D.R."/>
            <person name="Seaver E.C."/>
            <person name="Weisblat D.A."/>
            <person name="Putnam N.H."/>
            <person name="Grigoriev I.V."/>
            <person name="Rokhsar D.S."/>
        </authorList>
    </citation>
    <scope>NUCLEOTIDE SEQUENCE</scope>
    <source>
        <strain evidence="9">I ESC-2004</strain>
    </source>
</reference>
<keyword evidence="6" id="KW-0539">Nucleus</keyword>
<dbReference type="PANTHER" id="PTHR13581:SF5">
    <property type="entry name" value="MRG_MORF4L-BINDING PROTEIN"/>
    <property type="match status" value="1"/>
</dbReference>
<evidence type="ECO:0000256" key="5">
    <source>
        <dbReference type="ARBA" id="ARBA00023163"/>
    </source>
</evidence>
<accession>R7UFJ4</accession>